<evidence type="ECO:0000313" key="2">
    <source>
        <dbReference type="EnsemblMetazoa" id="XP_038046180.1"/>
    </source>
</evidence>
<proteinExistence type="predicted"/>
<dbReference type="GeneID" id="119720547"/>
<dbReference type="OMA" id="NTARAPM"/>
<evidence type="ECO:0000313" key="3">
    <source>
        <dbReference type="Proteomes" id="UP000887568"/>
    </source>
</evidence>
<feature type="region of interest" description="Disordered" evidence="1">
    <location>
        <begin position="380"/>
        <end position="402"/>
    </location>
</feature>
<feature type="compositionally biased region" description="Polar residues" evidence="1">
    <location>
        <begin position="390"/>
        <end position="402"/>
    </location>
</feature>
<dbReference type="PANTHER" id="PTHR36871">
    <property type="entry name" value="COILED-COIL DOMAIN-CONTAINING PROTEIN 190"/>
    <property type="match status" value="1"/>
</dbReference>
<sequence length="402" mass="44729">MSQRQSRTMEKSFTKEDRALQKNVFARRHLDADLEAQQGLEKIHLQTIRNEKMRLQKELERMRGRGQRMMGRRPVVGMSNNTARLTQLRLNRDPVINGATSRAVRATSPVPGATGDPNTARVPLEAVGRGRQSIELPAINPGNRSSRNGYRNNRYEMGEDYIREQQLLEHKKIMSKKQEELLARVEKFGEDLGAQKQHRAGSGGEPSNRSPTERSVKSDDAMTSISDPSSSFPPPGRTSFGDAAKRGRSNSLSEYDLTNIKQSITKRLVGEEKVGQGQSSDAGTAQEKQQLGRTVSTTSSLGSLKTRRKNQSTGSEPLPRPMDMVFDQNTYAPDGSLRTIHMLPDPTDSFEEAKKARYLRWRGPQEDDVELSVDEIFGKSDGMVSRKESSVATPSNQGGSLT</sequence>
<evidence type="ECO:0000256" key="1">
    <source>
        <dbReference type="SAM" id="MobiDB-lite"/>
    </source>
</evidence>
<keyword evidence="3" id="KW-1185">Reference proteome</keyword>
<dbReference type="RefSeq" id="XP_038046180.1">
    <property type="nucleotide sequence ID" value="XM_038190252.1"/>
</dbReference>
<dbReference type="AlphaFoldDB" id="A0A913Z5V8"/>
<organism evidence="2 3">
    <name type="scientific">Patiria miniata</name>
    <name type="common">Bat star</name>
    <name type="synonym">Asterina miniata</name>
    <dbReference type="NCBI Taxonomy" id="46514"/>
    <lineage>
        <taxon>Eukaryota</taxon>
        <taxon>Metazoa</taxon>
        <taxon>Echinodermata</taxon>
        <taxon>Eleutherozoa</taxon>
        <taxon>Asterozoa</taxon>
        <taxon>Asteroidea</taxon>
        <taxon>Valvatacea</taxon>
        <taxon>Valvatida</taxon>
        <taxon>Asterinidae</taxon>
        <taxon>Patiria</taxon>
    </lineage>
</organism>
<protein>
    <submittedName>
        <fullName evidence="2">Uncharacterized protein</fullName>
    </submittedName>
</protein>
<dbReference type="Proteomes" id="UP000887568">
    <property type="component" value="Unplaced"/>
</dbReference>
<feature type="compositionally biased region" description="Basic and acidic residues" evidence="1">
    <location>
        <begin position="211"/>
        <end position="220"/>
    </location>
</feature>
<reference evidence="2" key="1">
    <citation type="submission" date="2022-11" db="UniProtKB">
        <authorList>
            <consortium name="EnsemblMetazoa"/>
        </authorList>
    </citation>
    <scope>IDENTIFICATION</scope>
</reference>
<dbReference type="OrthoDB" id="10050903at2759"/>
<name>A0A913Z5V8_PATMI</name>
<accession>A0A913Z5V8</accession>
<dbReference type="InterPro" id="IPR031525">
    <property type="entry name" value="CC190"/>
</dbReference>
<feature type="compositionally biased region" description="Polar residues" evidence="1">
    <location>
        <begin position="276"/>
        <end position="303"/>
    </location>
</feature>
<feature type="region of interest" description="Disordered" evidence="1">
    <location>
        <begin position="194"/>
        <end position="331"/>
    </location>
</feature>
<dbReference type="EnsemblMetazoa" id="XM_038190252.1">
    <property type="protein sequence ID" value="XP_038046180.1"/>
    <property type="gene ID" value="LOC119720547"/>
</dbReference>
<dbReference type="PANTHER" id="PTHR36871:SF1">
    <property type="entry name" value="COILED-COIL DOMAIN-CONTAINING PROTEIN 190"/>
    <property type="match status" value="1"/>
</dbReference>